<dbReference type="Proteomes" id="UP000257451">
    <property type="component" value="Unassembled WGS sequence"/>
</dbReference>
<protein>
    <submittedName>
        <fullName evidence="2">Uncharacterized protein</fullName>
    </submittedName>
</protein>
<dbReference type="EMBL" id="PEDF01000007">
    <property type="protein sequence ID" value="RFZ48208.1"/>
    <property type="molecule type" value="Genomic_DNA"/>
</dbReference>
<dbReference type="AlphaFoldDB" id="A0A3E2N3C9"/>
<sequence>MLGIGLHSFNIPDGVKMMLKLSRLGAAILGGVAALMFSTAVATADPPDPHQPDMTKGYCPGGRWGWGELAVCDGEKYPDGSFWQPDMTKGYCPGGRWGWGELAVCDGEKYPDGSFWHQWMRTYMTGPQFYYDCVGGDEPLPGPPPPGGCDGAIPPADAPPQFYYDCVGGDEPLPGPPPPGGCDGAIPPADAPPPAN</sequence>
<gene>
    <name evidence="2" type="ORF">DAVIS_00083</name>
</gene>
<proteinExistence type="predicted"/>
<comment type="caution">
    <text evidence="2">The sequence shown here is derived from an EMBL/GenBank/DDBJ whole genome shotgun (WGS) entry which is preliminary data.</text>
</comment>
<name>A0A3E2N3C9_MYCMR</name>
<feature type="region of interest" description="Disordered" evidence="1">
    <location>
        <begin position="164"/>
        <end position="196"/>
    </location>
</feature>
<accession>A0A3E2N3C9</accession>
<organism evidence="2 3">
    <name type="scientific">Mycobacterium marinum</name>
    <dbReference type="NCBI Taxonomy" id="1781"/>
    <lineage>
        <taxon>Bacteria</taxon>
        <taxon>Bacillati</taxon>
        <taxon>Actinomycetota</taxon>
        <taxon>Actinomycetes</taxon>
        <taxon>Mycobacteriales</taxon>
        <taxon>Mycobacteriaceae</taxon>
        <taxon>Mycobacterium</taxon>
        <taxon>Mycobacterium ulcerans group</taxon>
    </lineage>
</organism>
<evidence type="ECO:0000313" key="3">
    <source>
        <dbReference type="Proteomes" id="UP000257451"/>
    </source>
</evidence>
<evidence type="ECO:0000313" key="2">
    <source>
        <dbReference type="EMBL" id="RFZ48208.1"/>
    </source>
</evidence>
<reference evidence="2 3" key="1">
    <citation type="journal article" date="2018" name="Sci. Rep.">
        <title>Extensive genomic diversity among Mycobacterium marinum strains revealed by whole genome sequencing.</title>
        <authorList>
            <person name="Das S."/>
            <person name="Pettersson B.M."/>
            <person name="Behra P.R."/>
            <person name="Mallick A."/>
            <person name="Cheramie M."/>
            <person name="Ramesh M."/>
            <person name="Shirreff L."/>
            <person name="DuCote T."/>
            <person name="Dasgupta S."/>
            <person name="Ennis D.G."/>
            <person name="Kirsebom L.A."/>
        </authorList>
    </citation>
    <scope>NUCLEOTIDE SEQUENCE [LARGE SCALE GENOMIC DNA]</scope>
    <source>
        <strain evidence="2 3">Davis1</strain>
    </source>
</reference>
<evidence type="ECO:0000256" key="1">
    <source>
        <dbReference type="SAM" id="MobiDB-lite"/>
    </source>
</evidence>